<comment type="similarity">
    <text evidence="9">Belongs to the TrpF family.</text>
</comment>
<evidence type="ECO:0000313" key="11">
    <source>
        <dbReference type="EMBL" id="PXV71473.1"/>
    </source>
</evidence>
<evidence type="ECO:0000256" key="6">
    <source>
        <dbReference type="ARBA" id="ARBA00022822"/>
    </source>
</evidence>
<proteinExistence type="inferred from homology"/>
<evidence type="ECO:0000259" key="10">
    <source>
        <dbReference type="Pfam" id="PF00697"/>
    </source>
</evidence>
<evidence type="ECO:0000256" key="2">
    <source>
        <dbReference type="ARBA" id="ARBA00004664"/>
    </source>
</evidence>
<evidence type="ECO:0000256" key="3">
    <source>
        <dbReference type="ARBA" id="ARBA00012572"/>
    </source>
</evidence>
<keyword evidence="7 9" id="KW-0057">Aromatic amino acid biosynthesis</keyword>
<accession>A0A318EF76</accession>
<dbReference type="PANTHER" id="PTHR42894">
    <property type="entry name" value="N-(5'-PHOSPHORIBOSYL)ANTHRANILATE ISOMERASE"/>
    <property type="match status" value="1"/>
</dbReference>
<comment type="caution">
    <text evidence="11">The sequence shown here is derived from an EMBL/GenBank/DDBJ whole genome shotgun (WGS) entry which is preliminary data.</text>
</comment>
<evidence type="ECO:0000313" key="12">
    <source>
        <dbReference type="Proteomes" id="UP000248330"/>
    </source>
</evidence>
<comment type="catalytic activity">
    <reaction evidence="1 9">
        <text>N-(5-phospho-beta-D-ribosyl)anthranilate = 1-(2-carboxyphenylamino)-1-deoxy-D-ribulose 5-phosphate</text>
        <dbReference type="Rhea" id="RHEA:21540"/>
        <dbReference type="ChEBI" id="CHEBI:18277"/>
        <dbReference type="ChEBI" id="CHEBI:58613"/>
        <dbReference type="EC" id="5.3.1.24"/>
    </reaction>
</comment>
<keyword evidence="6 9" id="KW-0822">Tryptophan biosynthesis</keyword>
<dbReference type="HAMAP" id="MF_00135">
    <property type="entry name" value="PRAI"/>
    <property type="match status" value="1"/>
</dbReference>
<protein>
    <recommendedName>
        <fullName evidence="4 9">N-(5'-phosphoribosyl)anthranilate isomerase</fullName>
        <shortName evidence="9">PRAI</shortName>
        <ecNumber evidence="3 9">5.3.1.24</ecNumber>
    </recommendedName>
</protein>
<comment type="pathway">
    <text evidence="2 9">Amino-acid biosynthesis; L-tryptophan biosynthesis; L-tryptophan from chorismate: step 3/5.</text>
</comment>
<dbReference type="AlphaFoldDB" id="A0A318EF76"/>
<evidence type="ECO:0000256" key="7">
    <source>
        <dbReference type="ARBA" id="ARBA00023141"/>
    </source>
</evidence>
<reference evidence="11 12" key="1">
    <citation type="submission" date="2018-04" db="EMBL/GenBank/DDBJ databases">
        <title>Genomic Encyclopedia of Type Strains, Phase IV (KMG-IV): sequencing the most valuable type-strain genomes for metagenomic binning, comparative biology and taxonomic classification.</title>
        <authorList>
            <person name="Goeker M."/>
        </authorList>
    </citation>
    <scope>NUCLEOTIDE SEQUENCE [LARGE SCALE GENOMIC DNA]</scope>
    <source>
        <strain evidence="11 12">DSM 104150</strain>
    </source>
</reference>
<evidence type="ECO:0000256" key="5">
    <source>
        <dbReference type="ARBA" id="ARBA00022605"/>
    </source>
</evidence>
<feature type="domain" description="N-(5'phosphoribosyl) anthranilate isomerase (PRAI)" evidence="10">
    <location>
        <begin position="9"/>
        <end position="203"/>
    </location>
</feature>
<dbReference type="SUPFAM" id="SSF51366">
    <property type="entry name" value="Ribulose-phoshate binding barrel"/>
    <property type="match status" value="1"/>
</dbReference>
<keyword evidence="8 9" id="KW-0413">Isomerase</keyword>
<dbReference type="InterPro" id="IPR044643">
    <property type="entry name" value="TrpF_fam"/>
</dbReference>
<evidence type="ECO:0000256" key="1">
    <source>
        <dbReference type="ARBA" id="ARBA00001164"/>
    </source>
</evidence>
<sequence length="213" mass="22601">MPVSRTRIKFCGIRRAADAAAAIDLGVDALGFVMVPASRRYLAPDRAAALRARLPPLVTVVALFMDADPATVQLAIDALQPDLLQFHGSEDAGFCAGFGLPYVKAVAMRGDGDLRRVARQHRQAGALLLDGHAPGEMGGSGKAFDWSTVVRGVARPLILAGGLTPGNVGRGIRALRPYAVDVSSGIESRPGVKDAAKMRAFVEAVRRADRHRR</sequence>
<evidence type="ECO:0000256" key="8">
    <source>
        <dbReference type="ARBA" id="ARBA00023235"/>
    </source>
</evidence>
<dbReference type="PANTHER" id="PTHR42894:SF1">
    <property type="entry name" value="N-(5'-PHOSPHORIBOSYL)ANTHRANILATE ISOMERASE"/>
    <property type="match status" value="1"/>
</dbReference>
<dbReference type="GO" id="GO:0004640">
    <property type="term" value="F:phosphoribosylanthranilate isomerase activity"/>
    <property type="evidence" value="ECO:0007669"/>
    <property type="project" value="UniProtKB-UniRule"/>
</dbReference>
<evidence type="ECO:0000256" key="4">
    <source>
        <dbReference type="ARBA" id="ARBA00022272"/>
    </source>
</evidence>
<dbReference type="CDD" id="cd00405">
    <property type="entry name" value="PRAI"/>
    <property type="match status" value="1"/>
</dbReference>
<dbReference type="Pfam" id="PF00697">
    <property type="entry name" value="PRAI"/>
    <property type="match status" value="1"/>
</dbReference>
<dbReference type="InterPro" id="IPR001240">
    <property type="entry name" value="PRAI_dom"/>
</dbReference>
<dbReference type="GO" id="GO:0000162">
    <property type="term" value="P:L-tryptophan biosynthetic process"/>
    <property type="evidence" value="ECO:0007669"/>
    <property type="project" value="UniProtKB-UniRule"/>
</dbReference>
<keyword evidence="12" id="KW-1185">Reference proteome</keyword>
<dbReference type="UniPathway" id="UPA00035">
    <property type="reaction ID" value="UER00042"/>
</dbReference>
<keyword evidence="5 9" id="KW-0028">Amino-acid biosynthesis</keyword>
<dbReference type="InterPro" id="IPR011060">
    <property type="entry name" value="RibuloseP-bd_barrel"/>
</dbReference>
<evidence type="ECO:0000256" key="9">
    <source>
        <dbReference type="HAMAP-Rule" id="MF_00135"/>
    </source>
</evidence>
<dbReference type="RefSeq" id="WP_110263586.1">
    <property type="nucleotide sequence ID" value="NZ_CAKZQT010000007.1"/>
</dbReference>
<dbReference type="InterPro" id="IPR013785">
    <property type="entry name" value="Aldolase_TIM"/>
</dbReference>
<dbReference type="OrthoDB" id="9796196at2"/>
<organism evidence="11 12">
    <name type="scientific">Sinimarinibacterium flocculans</name>
    <dbReference type="NCBI Taxonomy" id="985250"/>
    <lineage>
        <taxon>Bacteria</taxon>
        <taxon>Pseudomonadati</taxon>
        <taxon>Pseudomonadota</taxon>
        <taxon>Gammaproteobacteria</taxon>
        <taxon>Nevskiales</taxon>
        <taxon>Nevskiaceae</taxon>
        <taxon>Sinimarinibacterium</taxon>
    </lineage>
</organism>
<dbReference type="NCBIfam" id="NF002298">
    <property type="entry name" value="PRK01222.1-4"/>
    <property type="match status" value="1"/>
</dbReference>
<dbReference type="EC" id="5.3.1.24" evidence="3 9"/>
<dbReference type="EMBL" id="QICN01000001">
    <property type="protein sequence ID" value="PXV71473.1"/>
    <property type="molecule type" value="Genomic_DNA"/>
</dbReference>
<dbReference type="Proteomes" id="UP000248330">
    <property type="component" value="Unassembled WGS sequence"/>
</dbReference>
<dbReference type="Gene3D" id="3.20.20.70">
    <property type="entry name" value="Aldolase class I"/>
    <property type="match status" value="1"/>
</dbReference>
<gene>
    <name evidence="9" type="primary">trpF</name>
    <name evidence="11" type="ORF">C8D93_101524</name>
</gene>
<name>A0A318EF76_9GAMM</name>